<sequence>MATHYIEVPYYQHKRRVRILLPKDYEAGTHKRYPVLYMHDGQNVFYSKEAYSGYSWKVIPTIKQHPDLEQMIVVGIDNAGEQRLDEYGPWPVDQTQLTESFEAGGDGMLYGQWLVETLKPWVDQHYRTRPEAATTLMAGSSMGGIITAYIGAAYPEVFGHLGIYSLASWFSEPEFLSYIASHSLKPDTHVYLQVGTNEGNSGDEAFLQESQMNQAYIDATLNYYQTLLRAGHPVDQICLRITSGGTHHEKVWADHFKEFLEFSQVKLK</sequence>
<dbReference type="PANTHER" id="PTHR48098:SF6">
    <property type="entry name" value="FERRI-BACILLIBACTIN ESTERASE BESA"/>
    <property type="match status" value="1"/>
</dbReference>
<dbReference type="Proteomes" id="UP000430975">
    <property type="component" value="Unassembled WGS sequence"/>
</dbReference>
<keyword evidence="1" id="KW-0378">Hydrolase</keyword>
<dbReference type="EMBL" id="WJQS01000010">
    <property type="protein sequence ID" value="MRI86245.1"/>
    <property type="molecule type" value="Genomic_DNA"/>
</dbReference>
<evidence type="ECO:0000313" key="1">
    <source>
        <dbReference type="EMBL" id="MRI86245.1"/>
    </source>
</evidence>
<dbReference type="InterPro" id="IPR029058">
    <property type="entry name" value="AB_hydrolase_fold"/>
</dbReference>
<dbReference type="Pfam" id="PF00756">
    <property type="entry name" value="Esterase"/>
    <property type="match status" value="1"/>
</dbReference>
<keyword evidence="2" id="KW-1185">Reference proteome</keyword>
<dbReference type="SUPFAM" id="SSF53474">
    <property type="entry name" value="alpha/beta-Hydrolases"/>
    <property type="match status" value="1"/>
</dbReference>
<dbReference type="InterPro" id="IPR000801">
    <property type="entry name" value="Esterase-like"/>
</dbReference>
<gene>
    <name evidence="1" type="ORF">GIY09_10345</name>
</gene>
<dbReference type="Gene3D" id="3.40.50.1820">
    <property type="entry name" value="alpha/beta hydrolase"/>
    <property type="match status" value="1"/>
</dbReference>
<protein>
    <submittedName>
        <fullName evidence="1">Alpha/beta hydrolase</fullName>
    </submittedName>
</protein>
<organism evidence="1 2">
    <name type="scientific">Fundicoccus ignavus</name>
    <dbReference type="NCBI Taxonomy" id="2664442"/>
    <lineage>
        <taxon>Bacteria</taxon>
        <taxon>Bacillati</taxon>
        <taxon>Bacillota</taxon>
        <taxon>Bacilli</taxon>
        <taxon>Lactobacillales</taxon>
        <taxon>Aerococcaceae</taxon>
        <taxon>Fundicoccus</taxon>
    </lineage>
</organism>
<dbReference type="AlphaFoldDB" id="A0A6I2GRZ4"/>
<evidence type="ECO:0000313" key="2">
    <source>
        <dbReference type="Proteomes" id="UP000430975"/>
    </source>
</evidence>
<proteinExistence type="predicted"/>
<accession>A0A6I2GRZ4</accession>
<name>A0A6I2GRZ4_9LACT</name>
<dbReference type="GO" id="GO:0016787">
    <property type="term" value="F:hydrolase activity"/>
    <property type="evidence" value="ECO:0007669"/>
    <property type="project" value="UniProtKB-KW"/>
</dbReference>
<dbReference type="InterPro" id="IPR050583">
    <property type="entry name" value="Mycobacterial_A85_antigen"/>
</dbReference>
<dbReference type="PANTHER" id="PTHR48098">
    <property type="entry name" value="ENTEROCHELIN ESTERASE-RELATED"/>
    <property type="match status" value="1"/>
</dbReference>
<reference evidence="1 2" key="1">
    <citation type="submission" date="2019-11" db="EMBL/GenBank/DDBJ databases">
        <title>Characterisation of Fundicoccus ignavus gen. nov. sp. nov., a novel genus of the family Aerococcaceae isolated from bulk tank milk.</title>
        <authorList>
            <person name="Siebert A."/>
            <person name="Huptas C."/>
            <person name="Wenning M."/>
            <person name="Scherer S."/>
            <person name="Doll E.V."/>
        </authorList>
    </citation>
    <scope>NUCLEOTIDE SEQUENCE [LARGE SCALE GENOMIC DNA]</scope>
    <source>
        <strain evidence="1 2">WS4759</strain>
    </source>
</reference>
<dbReference type="RefSeq" id="WP_153863967.1">
    <property type="nucleotide sequence ID" value="NZ_WJQS01000010.1"/>
</dbReference>
<comment type="caution">
    <text evidence="1">The sequence shown here is derived from an EMBL/GenBank/DDBJ whole genome shotgun (WGS) entry which is preliminary data.</text>
</comment>